<gene>
    <name evidence="2" type="ORF">SAMN06265173_15211</name>
</gene>
<evidence type="ECO:0000313" key="3">
    <source>
        <dbReference type="Proteomes" id="UP000316030"/>
    </source>
</evidence>
<sequence>MHHMPQHTDHLAALQAQLSEMGNRWKHLIDVASQDTIAPHIAAVETAPAPISDPGDPARPDKSFLPYDMSDISTLLFMLEEEKMAGDLYEAFGDLYGTRFFDNIAASEDNHFDALLNQAEQLGLFGDSFVFADAGEFQNDELQDLYDALLAQGSQSLTDALEVGRLIELTDIDDITAAMSGVTDTVLEDVYQNLLDGSFSHLAAFEAQLT</sequence>
<name>A0A521FT83_9RHOB</name>
<dbReference type="Proteomes" id="UP000316030">
    <property type="component" value="Unassembled WGS sequence"/>
</dbReference>
<reference evidence="2 3" key="1">
    <citation type="submission" date="2017-05" db="EMBL/GenBank/DDBJ databases">
        <authorList>
            <person name="Varghese N."/>
            <person name="Submissions S."/>
        </authorList>
    </citation>
    <scope>NUCLEOTIDE SEQUENCE [LARGE SCALE GENOMIC DNA]</scope>
    <source>
        <strain evidence="2 3">DSM 29506</strain>
    </source>
</reference>
<proteinExistence type="predicted"/>
<dbReference type="Pfam" id="PF09968">
    <property type="entry name" value="DUF2202"/>
    <property type="match status" value="1"/>
</dbReference>
<dbReference type="InterPro" id="IPR012347">
    <property type="entry name" value="Ferritin-like"/>
</dbReference>
<dbReference type="RefSeq" id="WP_142495042.1">
    <property type="nucleotide sequence ID" value="NZ_FXTO01000052.1"/>
</dbReference>
<dbReference type="EMBL" id="FXTO01000052">
    <property type="protein sequence ID" value="SMO99294.1"/>
    <property type="molecule type" value="Genomic_DNA"/>
</dbReference>
<dbReference type="SUPFAM" id="SSF47240">
    <property type="entry name" value="Ferritin-like"/>
    <property type="match status" value="1"/>
</dbReference>
<dbReference type="OrthoDB" id="9801086at2"/>
<evidence type="ECO:0000313" key="2">
    <source>
        <dbReference type="EMBL" id="SMO99294.1"/>
    </source>
</evidence>
<organism evidence="2 3">
    <name type="scientific">Thalassovita litoralis</name>
    <dbReference type="NCBI Taxonomy" id="1010611"/>
    <lineage>
        <taxon>Bacteria</taxon>
        <taxon>Pseudomonadati</taxon>
        <taxon>Pseudomonadota</taxon>
        <taxon>Alphaproteobacteria</taxon>
        <taxon>Rhodobacterales</taxon>
        <taxon>Roseobacteraceae</taxon>
        <taxon>Thalassovita</taxon>
    </lineage>
</organism>
<dbReference type="Gene3D" id="1.20.1260.10">
    <property type="match status" value="1"/>
</dbReference>
<dbReference type="CDD" id="cd01048">
    <property type="entry name" value="Ferritin_like_AB2"/>
    <property type="match status" value="1"/>
</dbReference>
<keyword evidence="3" id="KW-1185">Reference proteome</keyword>
<evidence type="ECO:0000259" key="1">
    <source>
        <dbReference type="Pfam" id="PF09968"/>
    </source>
</evidence>
<dbReference type="InterPro" id="IPR019243">
    <property type="entry name" value="DUF2202"/>
</dbReference>
<dbReference type="AlphaFoldDB" id="A0A521FT83"/>
<protein>
    <recommendedName>
        <fullName evidence="1">DUF2202 domain-containing protein</fullName>
    </recommendedName>
</protein>
<accession>A0A521FT83</accession>
<feature type="domain" description="DUF2202" evidence="1">
    <location>
        <begin position="71"/>
        <end position="207"/>
    </location>
</feature>
<dbReference type="InterPro" id="IPR009078">
    <property type="entry name" value="Ferritin-like_SF"/>
</dbReference>